<proteinExistence type="predicted"/>
<feature type="transmembrane region" description="Helical" evidence="1">
    <location>
        <begin position="259"/>
        <end position="280"/>
    </location>
</feature>
<gene>
    <name evidence="3" type="ORF">C8F04DRAFT_111633</name>
</gene>
<organism evidence="3 4">
    <name type="scientific">Mycena alexandri</name>
    <dbReference type="NCBI Taxonomy" id="1745969"/>
    <lineage>
        <taxon>Eukaryota</taxon>
        <taxon>Fungi</taxon>
        <taxon>Dikarya</taxon>
        <taxon>Basidiomycota</taxon>
        <taxon>Agaricomycotina</taxon>
        <taxon>Agaricomycetes</taxon>
        <taxon>Agaricomycetidae</taxon>
        <taxon>Agaricales</taxon>
        <taxon>Marasmiineae</taxon>
        <taxon>Mycenaceae</taxon>
        <taxon>Mycena</taxon>
    </lineage>
</organism>
<feature type="transmembrane region" description="Helical" evidence="1">
    <location>
        <begin position="233"/>
        <end position="253"/>
    </location>
</feature>
<feature type="transmembrane region" description="Helical" evidence="1">
    <location>
        <begin position="144"/>
        <end position="164"/>
    </location>
</feature>
<evidence type="ECO:0000256" key="1">
    <source>
        <dbReference type="SAM" id="Phobius"/>
    </source>
</evidence>
<evidence type="ECO:0000259" key="2">
    <source>
        <dbReference type="Pfam" id="PF20151"/>
    </source>
</evidence>
<dbReference type="InterPro" id="IPR045340">
    <property type="entry name" value="DUF6533"/>
</dbReference>
<dbReference type="Proteomes" id="UP001218188">
    <property type="component" value="Unassembled WGS sequence"/>
</dbReference>
<dbReference type="EMBL" id="JARJCM010000014">
    <property type="protein sequence ID" value="KAJ7041942.1"/>
    <property type="molecule type" value="Genomic_DNA"/>
</dbReference>
<keyword evidence="1" id="KW-1133">Transmembrane helix</keyword>
<protein>
    <recommendedName>
        <fullName evidence="2">DUF6533 domain-containing protein</fullName>
    </recommendedName>
</protein>
<accession>A0AAD6TAC7</accession>
<keyword evidence="1" id="KW-0812">Transmembrane</keyword>
<reference evidence="3" key="1">
    <citation type="submission" date="2023-03" db="EMBL/GenBank/DDBJ databases">
        <title>Massive genome expansion in bonnet fungi (Mycena s.s.) driven by repeated elements and novel gene families across ecological guilds.</title>
        <authorList>
            <consortium name="Lawrence Berkeley National Laboratory"/>
            <person name="Harder C.B."/>
            <person name="Miyauchi S."/>
            <person name="Viragh M."/>
            <person name="Kuo A."/>
            <person name="Thoen E."/>
            <person name="Andreopoulos B."/>
            <person name="Lu D."/>
            <person name="Skrede I."/>
            <person name="Drula E."/>
            <person name="Henrissat B."/>
            <person name="Morin E."/>
            <person name="Kohler A."/>
            <person name="Barry K."/>
            <person name="LaButti K."/>
            <person name="Morin E."/>
            <person name="Salamov A."/>
            <person name="Lipzen A."/>
            <person name="Mereny Z."/>
            <person name="Hegedus B."/>
            <person name="Baldrian P."/>
            <person name="Stursova M."/>
            <person name="Weitz H."/>
            <person name="Taylor A."/>
            <person name="Grigoriev I.V."/>
            <person name="Nagy L.G."/>
            <person name="Martin F."/>
            <person name="Kauserud H."/>
        </authorList>
    </citation>
    <scope>NUCLEOTIDE SEQUENCE</scope>
    <source>
        <strain evidence="3">CBHHK200</strain>
    </source>
</reference>
<keyword evidence="4" id="KW-1185">Reference proteome</keyword>
<name>A0AAD6TAC7_9AGAR</name>
<feature type="domain" description="DUF6533" evidence="2">
    <location>
        <begin position="23"/>
        <end position="65"/>
    </location>
</feature>
<dbReference type="AlphaFoldDB" id="A0AAD6TAC7"/>
<dbReference type="Pfam" id="PF20151">
    <property type="entry name" value="DUF6533"/>
    <property type="match status" value="1"/>
</dbReference>
<keyword evidence="1" id="KW-0472">Membrane</keyword>
<evidence type="ECO:0000313" key="4">
    <source>
        <dbReference type="Proteomes" id="UP001218188"/>
    </source>
</evidence>
<feature type="transmembrane region" description="Helical" evidence="1">
    <location>
        <begin position="112"/>
        <end position="132"/>
    </location>
</feature>
<sequence>MSSNIGPTELVSIVWHVVEGRSFALASFVLFVFDYFLTLDGEVEHFWSGPWSISRILFLCNRYFTKGLLTYRLLVDFAPGLFPSEVRNLIFCSHRPLTRFLQFCDIALRINFPLNLTALAIIQGILIVRLWYLFQSSRVARYSLLVAFLWCTAGSVATLVIQFSQLHSSLVNMPKRGLSFCADPPPSQFWLVFVPSFVLHGFLSVFMIIRVIQNVRSSKTTPLLRRCMRDGGFLYMVIFFSVAFSISAAIVGISPSVGVVAMFSNFMLALLSICVSRVILHLSNLVQAYSVDPTSKAPALLLHTAYVDRVMWERKMGCLVFMPKDDEEMWEDDSDLLDYY</sequence>
<evidence type="ECO:0000313" key="3">
    <source>
        <dbReference type="EMBL" id="KAJ7041942.1"/>
    </source>
</evidence>
<feature type="transmembrane region" description="Helical" evidence="1">
    <location>
        <begin position="189"/>
        <end position="212"/>
    </location>
</feature>
<comment type="caution">
    <text evidence="3">The sequence shown here is derived from an EMBL/GenBank/DDBJ whole genome shotgun (WGS) entry which is preliminary data.</text>
</comment>